<comment type="caution">
    <text evidence="2">The sequence shown here is derived from an EMBL/GenBank/DDBJ whole genome shotgun (WGS) entry which is preliminary data.</text>
</comment>
<dbReference type="AlphaFoldDB" id="A0A392SIP5"/>
<evidence type="ECO:0000256" key="1">
    <source>
        <dbReference type="SAM" id="MobiDB-lite"/>
    </source>
</evidence>
<evidence type="ECO:0000313" key="2">
    <source>
        <dbReference type="EMBL" id="MCI48741.1"/>
    </source>
</evidence>
<organism evidence="2 3">
    <name type="scientific">Trifolium medium</name>
    <dbReference type="NCBI Taxonomy" id="97028"/>
    <lineage>
        <taxon>Eukaryota</taxon>
        <taxon>Viridiplantae</taxon>
        <taxon>Streptophyta</taxon>
        <taxon>Embryophyta</taxon>
        <taxon>Tracheophyta</taxon>
        <taxon>Spermatophyta</taxon>
        <taxon>Magnoliopsida</taxon>
        <taxon>eudicotyledons</taxon>
        <taxon>Gunneridae</taxon>
        <taxon>Pentapetalae</taxon>
        <taxon>rosids</taxon>
        <taxon>fabids</taxon>
        <taxon>Fabales</taxon>
        <taxon>Fabaceae</taxon>
        <taxon>Papilionoideae</taxon>
        <taxon>50 kb inversion clade</taxon>
        <taxon>NPAAA clade</taxon>
        <taxon>Hologalegina</taxon>
        <taxon>IRL clade</taxon>
        <taxon>Trifolieae</taxon>
        <taxon>Trifolium</taxon>
    </lineage>
</organism>
<protein>
    <submittedName>
        <fullName evidence="2">Uncharacterized protein</fullName>
    </submittedName>
</protein>
<proteinExistence type="predicted"/>
<sequence>MQFELMIQALELEETVVEGEHAGSEEEEDNSDADQEEDSDGGPDI</sequence>
<accession>A0A392SIP5</accession>
<reference evidence="2 3" key="1">
    <citation type="journal article" date="2018" name="Front. Plant Sci.">
        <title>Red Clover (Trifolium pratense) and Zigzag Clover (T. medium) - A Picture of Genomic Similarities and Differences.</title>
        <authorList>
            <person name="Dluhosova J."/>
            <person name="Istvanek J."/>
            <person name="Nedelnik J."/>
            <person name="Repkova J."/>
        </authorList>
    </citation>
    <scope>NUCLEOTIDE SEQUENCE [LARGE SCALE GENOMIC DNA]</scope>
    <source>
        <strain evidence="3">cv. 10/8</strain>
        <tissue evidence="2">Leaf</tissue>
    </source>
</reference>
<feature type="compositionally biased region" description="Acidic residues" evidence="1">
    <location>
        <begin position="25"/>
        <end position="45"/>
    </location>
</feature>
<evidence type="ECO:0000313" key="3">
    <source>
        <dbReference type="Proteomes" id="UP000265520"/>
    </source>
</evidence>
<dbReference type="Proteomes" id="UP000265520">
    <property type="component" value="Unassembled WGS sequence"/>
</dbReference>
<name>A0A392SIP5_9FABA</name>
<dbReference type="EMBL" id="LXQA010390942">
    <property type="protein sequence ID" value="MCI48741.1"/>
    <property type="molecule type" value="Genomic_DNA"/>
</dbReference>
<keyword evidence="3" id="KW-1185">Reference proteome</keyword>
<feature type="region of interest" description="Disordered" evidence="1">
    <location>
        <begin position="15"/>
        <end position="45"/>
    </location>
</feature>